<name>A0A6C0RCD0_9BACT</name>
<gene>
    <name evidence="1" type="ORF">G0Q07_05100</name>
</gene>
<dbReference type="KEGG" id="drc:G0Q07_05100"/>
<organism evidence="1 2">
    <name type="scientific">Draconibacterium halophilum</name>
    <dbReference type="NCBI Taxonomy" id="2706887"/>
    <lineage>
        <taxon>Bacteria</taxon>
        <taxon>Pseudomonadati</taxon>
        <taxon>Bacteroidota</taxon>
        <taxon>Bacteroidia</taxon>
        <taxon>Marinilabiliales</taxon>
        <taxon>Prolixibacteraceae</taxon>
        <taxon>Draconibacterium</taxon>
    </lineage>
</organism>
<sequence length="198" mass="23064">MFIFTGITNSIAQNQTTATNKYEIAVDLQNFFSDGTPDKVLFKLNNIKNNQIKGAYRFGIGTSYWVDLYKITHDDENYELTAKQHKTDLSLSLGYEFQREYNRAIFYYGADLGTSLSRHDDIDFPNVNEYYKLFFVPFVGVKVLLNDNLAVAFEAGAENFVQWSKTEGSENFPDNRQYHLFYQSHFDLPYSLTFNFNF</sequence>
<evidence type="ECO:0000313" key="1">
    <source>
        <dbReference type="EMBL" id="QIA07143.1"/>
    </source>
</evidence>
<dbReference type="Proteomes" id="UP000474630">
    <property type="component" value="Chromosome"/>
</dbReference>
<proteinExistence type="predicted"/>
<dbReference type="AlphaFoldDB" id="A0A6C0RCD0"/>
<protein>
    <recommendedName>
        <fullName evidence="3">Outer membrane protein beta-barrel domain-containing protein</fullName>
    </recommendedName>
</protein>
<accession>A0A6C0RCD0</accession>
<keyword evidence="2" id="KW-1185">Reference proteome</keyword>
<evidence type="ECO:0000313" key="2">
    <source>
        <dbReference type="Proteomes" id="UP000474630"/>
    </source>
</evidence>
<reference evidence="1 2" key="1">
    <citation type="submission" date="2020-02" db="EMBL/GenBank/DDBJ databases">
        <title>Genome sequencing for Draconibacterium sp. strain M1.</title>
        <authorList>
            <person name="Park S.-J."/>
        </authorList>
    </citation>
    <scope>NUCLEOTIDE SEQUENCE [LARGE SCALE GENOMIC DNA]</scope>
    <source>
        <strain evidence="1 2">M1</strain>
    </source>
</reference>
<dbReference type="EMBL" id="CP048409">
    <property type="protein sequence ID" value="QIA07143.1"/>
    <property type="molecule type" value="Genomic_DNA"/>
</dbReference>
<evidence type="ECO:0008006" key="3">
    <source>
        <dbReference type="Google" id="ProtNLM"/>
    </source>
</evidence>
<dbReference type="RefSeq" id="WP_163345072.1">
    <property type="nucleotide sequence ID" value="NZ_CP048409.1"/>
</dbReference>